<dbReference type="InterPro" id="IPR021733">
    <property type="entry name" value="DUF3304"/>
</dbReference>
<reference evidence="2 3" key="1">
    <citation type="journal article" date="2015" name="Genome Announc.">
        <title>Genome Sequence of Mushroom Soft-Rot Pathogen Janthinobacterium agaricidamnosum.</title>
        <authorList>
            <person name="Graupner K."/>
            <person name="Lackner G."/>
            <person name="Hertweck C."/>
        </authorList>
    </citation>
    <scope>NUCLEOTIDE SEQUENCE [LARGE SCALE GENOMIC DNA]</scope>
    <source>
        <strain evidence="3">NBRC 102515 / DSM 9628</strain>
    </source>
</reference>
<dbReference type="STRING" id="1349767.GJA_3160"/>
<gene>
    <name evidence="2" type="ORF">GJA_3160</name>
</gene>
<name>W0V928_9BURK</name>
<dbReference type="Pfam" id="PF11745">
    <property type="entry name" value="DUF3304"/>
    <property type="match status" value="1"/>
</dbReference>
<sequence>MIIKIENLKICFFILAASISNTYAASTNQSLTVPVSIHGVNYTADTFSYVVRNPADKSDKGTGELIDPFAAGGTVCCYQLPKQWKAGIQININITKWLQKKESGKLQEVKEQHLVEVPRYVDGTPGELWVIRNPDESIAAISSNYQPNHNLWPGPLKGWPVPSLVYQRERWDIYIKQEKGCVANAKEMLNNLQSFPEKEAADTWEDMLDTAKKYSGNYEIKSPLGEIGNKNRDLLKKFSGPKDPEFSNWLKKDYERYLKDCEKKLNDIERSRP</sequence>
<evidence type="ECO:0008006" key="4">
    <source>
        <dbReference type="Google" id="ProtNLM"/>
    </source>
</evidence>
<dbReference type="EMBL" id="HG322949">
    <property type="protein sequence ID" value="CDG83782.1"/>
    <property type="molecule type" value="Genomic_DNA"/>
</dbReference>
<feature type="signal peptide" evidence="1">
    <location>
        <begin position="1"/>
        <end position="24"/>
    </location>
</feature>
<protein>
    <recommendedName>
        <fullName evidence="4">DUF3304 domain-containing protein</fullName>
    </recommendedName>
</protein>
<proteinExistence type="predicted"/>
<evidence type="ECO:0000313" key="3">
    <source>
        <dbReference type="Proteomes" id="UP000027604"/>
    </source>
</evidence>
<evidence type="ECO:0000313" key="2">
    <source>
        <dbReference type="EMBL" id="CDG83782.1"/>
    </source>
</evidence>
<accession>W0V928</accession>
<dbReference type="RefSeq" id="WP_081905425.1">
    <property type="nucleotide sequence ID" value="NZ_HG322949.1"/>
</dbReference>
<keyword evidence="1" id="KW-0732">Signal</keyword>
<dbReference type="Proteomes" id="UP000027604">
    <property type="component" value="Chromosome I"/>
</dbReference>
<dbReference type="KEGG" id="jag:GJA_3160"/>
<evidence type="ECO:0000256" key="1">
    <source>
        <dbReference type="SAM" id="SignalP"/>
    </source>
</evidence>
<feature type="chain" id="PRO_5004797490" description="DUF3304 domain-containing protein" evidence="1">
    <location>
        <begin position="25"/>
        <end position="273"/>
    </location>
</feature>
<keyword evidence="3" id="KW-1185">Reference proteome</keyword>
<dbReference type="eggNOG" id="ENOG5033FV8">
    <property type="taxonomic scope" value="Bacteria"/>
</dbReference>
<dbReference type="HOGENOM" id="CLU_1018538_0_0_4"/>
<dbReference type="AlphaFoldDB" id="W0V928"/>
<organism evidence="2 3">
    <name type="scientific">Janthinobacterium agaricidamnosum NBRC 102515 = DSM 9628</name>
    <dbReference type="NCBI Taxonomy" id="1349767"/>
    <lineage>
        <taxon>Bacteria</taxon>
        <taxon>Pseudomonadati</taxon>
        <taxon>Pseudomonadota</taxon>
        <taxon>Betaproteobacteria</taxon>
        <taxon>Burkholderiales</taxon>
        <taxon>Oxalobacteraceae</taxon>
        <taxon>Janthinobacterium</taxon>
    </lineage>
</organism>